<proteinExistence type="predicted"/>
<dbReference type="AlphaFoldDB" id="A0AAV7E712"/>
<keyword evidence="2" id="KW-1185">Reference proteome</keyword>
<sequence length="87" mass="10182">MVEEGGVWSLEVSDICTKSNLELKQEIINDFNGRYRRYRRREDLEGNLNRATPILQPRVLRIFPSQSVYTQLSGHLMINTQVAKFQL</sequence>
<comment type="caution">
    <text evidence="1">The sequence shown here is derived from an EMBL/GenBank/DDBJ whole genome shotgun (WGS) entry which is preliminary data.</text>
</comment>
<reference evidence="1 2" key="1">
    <citation type="submission" date="2021-07" db="EMBL/GenBank/DDBJ databases">
        <title>The Aristolochia fimbriata genome: insights into angiosperm evolution, floral development and chemical biosynthesis.</title>
        <authorList>
            <person name="Jiao Y."/>
        </authorList>
    </citation>
    <scope>NUCLEOTIDE SEQUENCE [LARGE SCALE GENOMIC DNA]</scope>
    <source>
        <strain evidence="1">IBCAS-2021</strain>
        <tissue evidence="1">Leaf</tissue>
    </source>
</reference>
<organism evidence="1 2">
    <name type="scientific">Aristolochia fimbriata</name>
    <name type="common">White veined hardy Dutchman's pipe vine</name>
    <dbReference type="NCBI Taxonomy" id="158543"/>
    <lineage>
        <taxon>Eukaryota</taxon>
        <taxon>Viridiplantae</taxon>
        <taxon>Streptophyta</taxon>
        <taxon>Embryophyta</taxon>
        <taxon>Tracheophyta</taxon>
        <taxon>Spermatophyta</taxon>
        <taxon>Magnoliopsida</taxon>
        <taxon>Magnoliidae</taxon>
        <taxon>Piperales</taxon>
        <taxon>Aristolochiaceae</taxon>
        <taxon>Aristolochia</taxon>
    </lineage>
</organism>
<name>A0AAV7E712_ARIFI</name>
<evidence type="ECO:0000313" key="1">
    <source>
        <dbReference type="EMBL" id="KAG9443148.1"/>
    </source>
</evidence>
<gene>
    <name evidence="1" type="ORF">H6P81_019002</name>
</gene>
<evidence type="ECO:0000313" key="2">
    <source>
        <dbReference type="Proteomes" id="UP000825729"/>
    </source>
</evidence>
<dbReference type="Proteomes" id="UP000825729">
    <property type="component" value="Unassembled WGS sequence"/>
</dbReference>
<dbReference type="EMBL" id="JAINDJ010000007">
    <property type="protein sequence ID" value="KAG9443148.1"/>
    <property type="molecule type" value="Genomic_DNA"/>
</dbReference>
<accession>A0AAV7E712</accession>
<protein>
    <submittedName>
        <fullName evidence="1">Uncharacterized protein</fullName>
    </submittedName>
</protein>